<gene>
    <name evidence="1" type="ORF">I4F81_003565</name>
</gene>
<dbReference type="Proteomes" id="UP000798662">
    <property type="component" value="Chromosome 1"/>
</dbReference>
<evidence type="ECO:0000313" key="2">
    <source>
        <dbReference type="Proteomes" id="UP000798662"/>
    </source>
</evidence>
<sequence>MNPSTSFLVAPWNHSVAMRGSPAGMMTVMCALAGVVPNAVADTGLAAGPRARASAPLSPGPDMAARRIVLGARSFDTNADDSQRTVDRNPSPEMTASSIRL</sequence>
<evidence type="ECO:0000313" key="1">
    <source>
        <dbReference type="EMBL" id="KAK1860979.1"/>
    </source>
</evidence>
<keyword evidence="2" id="KW-1185">Reference proteome</keyword>
<accession>A0ACC3BTD8</accession>
<comment type="caution">
    <text evidence="1">The sequence shown here is derived from an EMBL/GenBank/DDBJ whole genome shotgun (WGS) entry which is preliminary data.</text>
</comment>
<dbReference type="EMBL" id="CM020618">
    <property type="protein sequence ID" value="KAK1860979.1"/>
    <property type="molecule type" value="Genomic_DNA"/>
</dbReference>
<name>A0ACC3BTD8_PYRYE</name>
<proteinExistence type="predicted"/>
<organism evidence="1 2">
    <name type="scientific">Pyropia yezoensis</name>
    <name type="common">Susabi-nori</name>
    <name type="synonym">Porphyra yezoensis</name>
    <dbReference type="NCBI Taxonomy" id="2788"/>
    <lineage>
        <taxon>Eukaryota</taxon>
        <taxon>Rhodophyta</taxon>
        <taxon>Bangiophyceae</taxon>
        <taxon>Bangiales</taxon>
        <taxon>Bangiaceae</taxon>
        <taxon>Pyropia</taxon>
    </lineage>
</organism>
<reference evidence="1" key="1">
    <citation type="submission" date="2019-11" db="EMBL/GenBank/DDBJ databases">
        <title>Nori genome reveals adaptations in red seaweeds to the harsh intertidal environment.</title>
        <authorList>
            <person name="Wang D."/>
            <person name="Mao Y."/>
        </authorList>
    </citation>
    <scope>NUCLEOTIDE SEQUENCE</scope>
    <source>
        <tissue evidence="1">Gametophyte</tissue>
    </source>
</reference>
<protein>
    <submittedName>
        <fullName evidence="1">Uncharacterized protein</fullName>
    </submittedName>
</protein>